<sequence length="322" mass="35332">MTTPRVVASIEGSELAFALLLQDGFSGSAFAATIKRELTPDFLSWKYSSPAGKSVLAVVERSGVPIAMVSASPLRLQDRNAGVRRAWQIGDIVTALPHRGQGLFRDCLAALVASLPAGDVVLCYPNANSRRELLNQGFTAVVDLAYSARPALWWSRASVNRLVKPLSFFGDLLHLGSHDMHVARDADYLNWRYLDCPSRTYTVLIEGAANNPEGVLIFRRFNDVLPIAVIMDLLGTEAAVVRLLSQLDREARKQGLPVIMTIDAQPVGEHPTYPTMLRVPRPLQPKRMTLLAKIAGAPTPTSATSAEWRRTWHIQAGDWDGL</sequence>
<dbReference type="SUPFAM" id="SSF55729">
    <property type="entry name" value="Acyl-CoA N-acyltransferases (Nat)"/>
    <property type="match status" value="1"/>
</dbReference>
<dbReference type="Proteomes" id="UP001596060">
    <property type="component" value="Unassembled WGS sequence"/>
</dbReference>
<reference evidence="2" key="1">
    <citation type="journal article" date="2019" name="Int. J. Syst. Evol. Microbiol.">
        <title>The Global Catalogue of Microorganisms (GCM) 10K type strain sequencing project: providing services to taxonomists for standard genome sequencing and annotation.</title>
        <authorList>
            <consortium name="The Broad Institute Genomics Platform"/>
            <consortium name="The Broad Institute Genome Sequencing Center for Infectious Disease"/>
            <person name="Wu L."/>
            <person name="Ma J."/>
        </authorList>
    </citation>
    <scope>NUCLEOTIDE SEQUENCE [LARGE SCALE GENOMIC DNA]</scope>
    <source>
        <strain evidence="2">CCUG 43117</strain>
    </source>
</reference>
<organism evidence="1 2">
    <name type="scientific">Bosea massiliensis</name>
    <dbReference type="NCBI Taxonomy" id="151419"/>
    <lineage>
        <taxon>Bacteria</taxon>
        <taxon>Pseudomonadati</taxon>
        <taxon>Pseudomonadota</taxon>
        <taxon>Alphaproteobacteria</taxon>
        <taxon>Hyphomicrobiales</taxon>
        <taxon>Boseaceae</taxon>
        <taxon>Bosea</taxon>
    </lineage>
</organism>
<evidence type="ECO:0008006" key="3">
    <source>
        <dbReference type="Google" id="ProtNLM"/>
    </source>
</evidence>
<evidence type="ECO:0000313" key="2">
    <source>
        <dbReference type="Proteomes" id="UP001596060"/>
    </source>
</evidence>
<keyword evidence="2" id="KW-1185">Reference proteome</keyword>
<protein>
    <recommendedName>
        <fullName evidence="3">N-acetyltransferase domain-containing protein</fullName>
    </recommendedName>
</protein>
<comment type="caution">
    <text evidence="1">The sequence shown here is derived from an EMBL/GenBank/DDBJ whole genome shotgun (WGS) entry which is preliminary data.</text>
</comment>
<proteinExistence type="predicted"/>
<accession>A0ABW0P7G9</accession>
<gene>
    <name evidence="1" type="ORF">ACFPN9_24320</name>
</gene>
<dbReference type="InterPro" id="IPR016181">
    <property type="entry name" value="Acyl_CoA_acyltransferase"/>
</dbReference>
<dbReference type="RefSeq" id="WP_377817794.1">
    <property type="nucleotide sequence ID" value="NZ_JBHSLU010000087.1"/>
</dbReference>
<dbReference type="Gene3D" id="3.40.630.30">
    <property type="match status" value="1"/>
</dbReference>
<name>A0ABW0P7G9_9HYPH</name>
<evidence type="ECO:0000313" key="1">
    <source>
        <dbReference type="EMBL" id="MFC5508375.1"/>
    </source>
</evidence>
<dbReference type="EMBL" id="JBHSLU010000087">
    <property type="protein sequence ID" value="MFC5508375.1"/>
    <property type="molecule type" value="Genomic_DNA"/>
</dbReference>